<proteinExistence type="inferred from homology"/>
<comment type="similarity">
    <text evidence="2">Belongs to the autoinducer-2 exporter (AI-2E) (TC 2.A.86) family.</text>
</comment>
<dbReference type="Pfam" id="PF01594">
    <property type="entry name" value="AI-2E_transport"/>
    <property type="match status" value="1"/>
</dbReference>
<keyword evidence="4 7" id="KW-1133">Transmembrane helix</keyword>
<feature type="transmembrane region" description="Helical" evidence="7">
    <location>
        <begin position="111"/>
        <end position="131"/>
    </location>
</feature>
<evidence type="ECO:0000256" key="5">
    <source>
        <dbReference type="ARBA" id="ARBA00023136"/>
    </source>
</evidence>
<reference evidence="8 9" key="1">
    <citation type="journal article" date="2016" name="Environ. Microbiol.">
        <title>New Methyloceanibacter diversity from North Sea sediments includes methanotroph containing solely the soluble methane monooxygenase.</title>
        <authorList>
            <person name="Vekeman B."/>
            <person name="Kerckhof F.M."/>
            <person name="Cremers G."/>
            <person name="de Vos P."/>
            <person name="Vandamme P."/>
            <person name="Boon N."/>
            <person name="Op den Camp H.J."/>
            <person name="Heylen K."/>
        </authorList>
    </citation>
    <scope>NUCLEOTIDE SEQUENCE [LARGE SCALE GENOMIC DNA]</scope>
    <source>
        <strain evidence="8 9">R-67175</strain>
    </source>
</reference>
<evidence type="ECO:0000313" key="9">
    <source>
        <dbReference type="Proteomes" id="UP000094472"/>
    </source>
</evidence>
<feature type="transmembrane region" description="Helical" evidence="7">
    <location>
        <begin position="152"/>
        <end position="185"/>
    </location>
</feature>
<dbReference type="PANTHER" id="PTHR21716">
    <property type="entry name" value="TRANSMEMBRANE PROTEIN"/>
    <property type="match status" value="1"/>
</dbReference>
<comment type="subcellular location">
    <subcellularLocation>
        <location evidence="1">Membrane</location>
        <topology evidence="1">Multi-pass membrane protein</topology>
    </subcellularLocation>
</comment>
<feature type="transmembrane region" description="Helical" evidence="7">
    <location>
        <begin position="323"/>
        <end position="344"/>
    </location>
</feature>
<feature type="region of interest" description="Disordered" evidence="6">
    <location>
        <begin position="1"/>
        <end position="20"/>
    </location>
</feature>
<keyword evidence="9" id="KW-1185">Reference proteome</keyword>
<evidence type="ECO:0000256" key="2">
    <source>
        <dbReference type="ARBA" id="ARBA00009773"/>
    </source>
</evidence>
<dbReference type="PANTHER" id="PTHR21716:SF62">
    <property type="entry name" value="TRANSPORT PROTEIN YDBI-RELATED"/>
    <property type="match status" value="1"/>
</dbReference>
<dbReference type="GO" id="GO:0055085">
    <property type="term" value="P:transmembrane transport"/>
    <property type="evidence" value="ECO:0007669"/>
    <property type="project" value="TreeGrafter"/>
</dbReference>
<keyword evidence="5 7" id="KW-0472">Membrane</keyword>
<organism evidence="8 9">
    <name type="scientific">Methyloceanibacter superfactus</name>
    <dbReference type="NCBI Taxonomy" id="1774969"/>
    <lineage>
        <taxon>Bacteria</taxon>
        <taxon>Pseudomonadati</taxon>
        <taxon>Pseudomonadota</taxon>
        <taxon>Alphaproteobacteria</taxon>
        <taxon>Hyphomicrobiales</taxon>
        <taxon>Hyphomicrobiaceae</taxon>
        <taxon>Methyloceanibacter</taxon>
    </lineage>
</organism>
<feature type="transmembrane region" description="Helical" evidence="7">
    <location>
        <begin position="260"/>
        <end position="277"/>
    </location>
</feature>
<evidence type="ECO:0000313" key="8">
    <source>
        <dbReference type="EMBL" id="ODS01966.1"/>
    </source>
</evidence>
<feature type="transmembrane region" description="Helical" evidence="7">
    <location>
        <begin position="51"/>
        <end position="68"/>
    </location>
</feature>
<dbReference type="Proteomes" id="UP000094472">
    <property type="component" value="Unassembled WGS sequence"/>
</dbReference>
<gene>
    <name evidence="8" type="ORF">AUC69_00190</name>
</gene>
<evidence type="ECO:0000256" key="7">
    <source>
        <dbReference type="SAM" id="Phobius"/>
    </source>
</evidence>
<evidence type="ECO:0008006" key="10">
    <source>
        <dbReference type="Google" id="ProtNLM"/>
    </source>
</evidence>
<dbReference type="EMBL" id="LPWF01000002">
    <property type="protein sequence ID" value="ODS01966.1"/>
    <property type="molecule type" value="Genomic_DNA"/>
</dbReference>
<dbReference type="GO" id="GO:0016020">
    <property type="term" value="C:membrane"/>
    <property type="evidence" value="ECO:0007669"/>
    <property type="project" value="UniProtKB-SubCell"/>
</dbReference>
<sequence>MTMPGDPAKNSPAKSPDFHEPKVTARAAKATAGALAVVALAFVLWYAQTAILLTFAGILLAIVLYGASRALAELTGLPRMLMLGVVALAILGGLVLAGWTAGPTLGTQVALLAQSIATGATMLTSQLASFVDRTAFLEKIDLVQVLGNFMSQWGIATGATSVAMSVFGLFSAGLIVLFFGVYLAADPHTYVNLVSRLAPEDKRQTLIDLLHETGDLLRRWLIGQSITMSVTGGFTYLGLLILGVPIAFVLALFAGLACFLPYLGPIIGAIPIILVAGGESFNMALWALGLYCCVQFLESYLLTPLIQARAVSMPPAMVILNQLVFGAVFGLLGLALATPLAAAATVPLRHVFNKGEDGNNDGA</sequence>
<dbReference type="STRING" id="1774969.AUC69_00190"/>
<accession>A0A1E3W861</accession>
<comment type="caution">
    <text evidence="8">The sequence shown here is derived from an EMBL/GenBank/DDBJ whole genome shotgun (WGS) entry which is preliminary data.</text>
</comment>
<dbReference type="AlphaFoldDB" id="A0A1E3W861"/>
<feature type="transmembrane region" description="Helical" evidence="7">
    <location>
        <begin position="234"/>
        <end position="253"/>
    </location>
</feature>
<evidence type="ECO:0000256" key="6">
    <source>
        <dbReference type="SAM" id="MobiDB-lite"/>
    </source>
</evidence>
<protein>
    <recommendedName>
        <fullName evidence="10">Permease</fullName>
    </recommendedName>
</protein>
<name>A0A1E3W861_9HYPH</name>
<evidence type="ECO:0000256" key="4">
    <source>
        <dbReference type="ARBA" id="ARBA00022989"/>
    </source>
</evidence>
<feature type="transmembrane region" description="Helical" evidence="7">
    <location>
        <begin position="80"/>
        <end position="99"/>
    </location>
</feature>
<keyword evidence="3 7" id="KW-0812">Transmembrane</keyword>
<dbReference type="InterPro" id="IPR002549">
    <property type="entry name" value="AI-2E-like"/>
</dbReference>
<evidence type="ECO:0000256" key="1">
    <source>
        <dbReference type="ARBA" id="ARBA00004141"/>
    </source>
</evidence>
<evidence type="ECO:0000256" key="3">
    <source>
        <dbReference type="ARBA" id="ARBA00022692"/>
    </source>
</evidence>
<feature type="transmembrane region" description="Helical" evidence="7">
    <location>
        <begin position="283"/>
        <end position="302"/>
    </location>
</feature>